<keyword evidence="6" id="KW-1185">Reference proteome</keyword>
<reference evidence="6" key="1">
    <citation type="journal article" date="2019" name="Int. J. Syst. Evol. Microbiol.">
        <title>The Global Catalogue of Microorganisms (GCM) 10K type strain sequencing project: providing services to taxonomists for standard genome sequencing and annotation.</title>
        <authorList>
            <consortium name="The Broad Institute Genomics Platform"/>
            <consortium name="The Broad Institute Genome Sequencing Center for Infectious Disease"/>
            <person name="Wu L."/>
            <person name="Ma J."/>
        </authorList>
    </citation>
    <scope>NUCLEOTIDE SEQUENCE [LARGE SCALE GENOMIC DNA]</scope>
    <source>
        <strain evidence="6">JCM 16923</strain>
    </source>
</reference>
<dbReference type="Pfam" id="PF00849">
    <property type="entry name" value="PseudoU_synth_2"/>
    <property type="match status" value="1"/>
</dbReference>
<accession>A0ABP7NI53</accession>
<name>A0ABP7NI53_9ACTN</name>
<dbReference type="RefSeq" id="WP_344779389.1">
    <property type="nucleotide sequence ID" value="NZ_BAAAZW010000001.1"/>
</dbReference>
<feature type="domain" description="Pseudouridine synthase RsuA/RluA-like" evidence="4">
    <location>
        <begin position="84"/>
        <end position="232"/>
    </location>
</feature>
<organism evidence="5 6">
    <name type="scientific">Gordonia caeni</name>
    <dbReference type="NCBI Taxonomy" id="1007097"/>
    <lineage>
        <taxon>Bacteria</taxon>
        <taxon>Bacillati</taxon>
        <taxon>Actinomycetota</taxon>
        <taxon>Actinomycetes</taxon>
        <taxon>Mycobacteriales</taxon>
        <taxon>Gordoniaceae</taxon>
        <taxon>Gordonia</taxon>
    </lineage>
</organism>
<dbReference type="InterPro" id="IPR020103">
    <property type="entry name" value="PsdUridine_synth_cat_dom_sf"/>
</dbReference>
<evidence type="ECO:0000313" key="5">
    <source>
        <dbReference type="EMBL" id="GAA3947501.1"/>
    </source>
</evidence>
<dbReference type="Gene3D" id="3.30.2350.10">
    <property type="entry name" value="Pseudouridine synthase"/>
    <property type="match status" value="1"/>
</dbReference>
<dbReference type="PANTHER" id="PTHR21600">
    <property type="entry name" value="MITOCHONDRIAL RNA PSEUDOURIDINE SYNTHASE"/>
    <property type="match status" value="1"/>
</dbReference>
<dbReference type="EMBL" id="BAAAZW010000001">
    <property type="protein sequence ID" value="GAA3947501.1"/>
    <property type="molecule type" value="Genomic_DNA"/>
</dbReference>
<evidence type="ECO:0000256" key="3">
    <source>
        <dbReference type="ARBA" id="ARBA00033164"/>
    </source>
</evidence>
<dbReference type="PANTHER" id="PTHR21600:SF84">
    <property type="entry name" value="PSEUDOURIDINE SYNTHASE RSUA_RLUA-LIKE DOMAIN-CONTAINING PROTEIN"/>
    <property type="match status" value="1"/>
</dbReference>
<comment type="catalytic activity">
    <reaction evidence="1">
        <text>a uridine in RNA = a pseudouridine in RNA</text>
        <dbReference type="Rhea" id="RHEA:48348"/>
        <dbReference type="Rhea" id="RHEA-COMP:12068"/>
        <dbReference type="Rhea" id="RHEA-COMP:12069"/>
        <dbReference type="ChEBI" id="CHEBI:65314"/>
        <dbReference type="ChEBI" id="CHEBI:65315"/>
    </reaction>
</comment>
<protein>
    <recommendedName>
        <fullName evidence="2">RNA pseudouridylate synthase</fullName>
    </recommendedName>
    <alternativeName>
        <fullName evidence="3">RNA-uridine isomerase</fullName>
    </alternativeName>
</protein>
<dbReference type="InterPro" id="IPR006224">
    <property type="entry name" value="PsdUridine_synth_RluA-like_CS"/>
</dbReference>
<comment type="caution">
    <text evidence="5">The sequence shown here is derived from an EMBL/GenBank/DDBJ whole genome shotgun (WGS) entry which is preliminary data.</text>
</comment>
<evidence type="ECO:0000256" key="2">
    <source>
        <dbReference type="ARBA" id="ARBA00031870"/>
    </source>
</evidence>
<dbReference type="Proteomes" id="UP001418444">
    <property type="component" value="Unassembled WGS sequence"/>
</dbReference>
<dbReference type="SUPFAM" id="SSF55120">
    <property type="entry name" value="Pseudouridine synthase"/>
    <property type="match status" value="1"/>
</dbReference>
<evidence type="ECO:0000259" key="4">
    <source>
        <dbReference type="Pfam" id="PF00849"/>
    </source>
</evidence>
<gene>
    <name evidence="5" type="ORF">GCM10022231_00470</name>
</gene>
<sequence length="288" mass="31482">MVLRPGVDAGLTVHDALLAAPVLAGVTTAQLQAQWLDGDVVDVDGRPVDLEAPVLRPIPVYVYRGLPDEPAVPFDLPILHRDADLVVVDKPHFLATMPRGRHVRETALVRLRRELGNDHLAPAHRLDRLTAGVLLFTAAPGVRSAYQGLFADRSVRKEYRALAPADEALRTTVRVTDRIEKTAGDLRARVVPGEPNAISDITLESVRDDGLGVYRLVPLTGRTHQLRLHMAALGVPIVGDPLYPEVDPDLAAAPDRGDYSSPLRLVAASLEFDDPFTGRPRRFTSRRS</sequence>
<dbReference type="InterPro" id="IPR050188">
    <property type="entry name" value="RluA_PseudoU_synthase"/>
</dbReference>
<dbReference type="PROSITE" id="PS01129">
    <property type="entry name" value="PSI_RLU"/>
    <property type="match status" value="1"/>
</dbReference>
<proteinExistence type="predicted"/>
<evidence type="ECO:0000313" key="6">
    <source>
        <dbReference type="Proteomes" id="UP001418444"/>
    </source>
</evidence>
<dbReference type="InterPro" id="IPR006145">
    <property type="entry name" value="PsdUridine_synth_RsuA/RluA"/>
</dbReference>
<evidence type="ECO:0000256" key="1">
    <source>
        <dbReference type="ARBA" id="ARBA00000073"/>
    </source>
</evidence>